<evidence type="ECO:0000256" key="1">
    <source>
        <dbReference type="ARBA" id="ARBA00004090"/>
    </source>
</evidence>
<evidence type="ECO:0000256" key="2">
    <source>
        <dbReference type="ARBA" id="ARBA00004286"/>
    </source>
</evidence>
<dbReference type="PANTHER" id="PTHR13557:SF1">
    <property type="entry name" value="COILED-COIL DOMAIN-CONTAINING PROTEIN 86"/>
    <property type="match status" value="1"/>
</dbReference>
<comment type="caution">
    <text evidence="16">The sequence shown here is derived from an EMBL/GenBank/DDBJ whole genome shotgun (WGS) entry which is preliminary data.</text>
</comment>
<evidence type="ECO:0000256" key="14">
    <source>
        <dbReference type="SAM" id="Coils"/>
    </source>
</evidence>
<keyword evidence="12" id="KW-0539">Nucleus</keyword>
<evidence type="ECO:0000256" key="10">
    <source>
        <dbReference type="ARBA" id="ARBA00022934"/>
    </source>
</evidence>
<sequence length="114" mass="13262">MAGEVSGRGWKQERSRKSSMTNSKSTTWEEKMAEKERLKKAKALGNELKAIQEAEKEKKREARAQKLKKREESMLARGELVKKNVKNKKVKLSIAKRRRMKQYAKAINSVEWAK</sequence>
<dbReference type="Proteomes" id="UP000717585">
    <property type="component" value="Unassembled WGS sequence"/>
</dbReference>
<evidence type="ECO:0000256" key="6">
    <source>
        <dbReference type="ARBA" id="ARBA00022454"/>
    </source>
</evidence>
<evidence type="ECO:0000313" key="17">
    <source>
        <dbReference type="Proteomes" id="UP000717585"/>
    </source>
</evidence>
<evidence type="ECO:0000256" key="5">
    <source>
        <dbReference type="ARBA" id="ARBA00016738"/>
    </source>
</evidence>
<dbReference type="GO" id="GO:0006364">
    <property type="term" value="P:rRNA processing"/>
    <property type="evidence" value="ECO:0007669"/>
    <property type="project" value="UniProtKB-KW"/>
</dbReference>
<name>A0A8J6AZ22_9EUKA</name>
<evidence type="ECO:0000256" key="7">
    <source>
        <dbReference type="ARBA" id="ARBA00022517"/>
    </source>
</evidence>
<keyword evidence="10" id="KW-0164">Citrullination</keyword>
<accession>A0A8J6AZ22</accession>
<evidence type="ECO:0000256" key="13">
    <source>
        <dbReference type="ARBA" id="ARBA00093307"/>
    </source>
</evidence>
<protein>
    <recommendedName>
        <fullName evidence="5">Coiled-coil domain-containing protein 86</fullName>
    </recommendedName>
</protein>
<gene>
    <name evidence="16" type="ORF">J8273_8754</name>
</gene>
<evidence type="ECO:0000256" key="4">
    <source>
        <dbReference type="ARBA" id="ARBA00007869"/>
    </source>
</evidence>
<dbReference type="GO" id="GO:0005694">
    <property type="term" value="C:chromosome"/>
    <property type="evidence" value="ECO:0007669"/>
    <property type="project" value="UniProtKB-SubCell"/>
</dbReference>
<keyword evidence="7" id="KW-0690">Ribosome biogenesis</keyword>
<keyword evidence="9" id="KW-0597">Phosphoprotein</keyword>
<comment type="subcellular location">
    <subcellularLocation>
        <location evidence="2">Chromosome</location>
    </subcellularLocation>
    <subcellularLocation>
        <location evidence="3">Nucleus</location>
        <location evidence="3">Nucleolus</location>
    </subcellularLocation>
</comment>
<dbReference type="GO" id="GO:0005730">
    <property type="term" value="C:nucleolus"/>
    <property type="evidence" value="ECO:0007669"/>
    <property type="project" value="UniProtKB-SubCell"/>
</dbReference>
<keyword evidence="6" id="KW-0158">Chromosome</keyword>
<evidence type="ECO:0000256" key="3">
    <source>
        <dbReference type="ARBA" id="ARBA00004604"/>
    </source>
</evidence>
<proteinExistence type="inferred from homology"/>
<keyword evidence="11 14" id="KW-0175">Coiled coil</keyword>
<comment type="function">
    <text evidence="13">Required for proper chromosome segregation during mitosis and error-free mitotic progression.</text>
</comment>
<dbReference type="EMBL" id="JAHDYR010000069">
    <property type="protein sequence ID" value="KAG9389462.1"/>
    <property type="molecule type" value="Genomic_DNA"/>
</dbReference>
<comment type="function">
    <text evidence="1">Involved in nucleolar integrity and required for processing of the pre-rRNA for the 60S ribosome subunit.</text>
</comment>
<evidence type="ECO:0000256" key="12">
    <source>
        <dbReference type="ARBA" id="ARBA00023242"/>
    </source>
</evidence>
<evidence type="ECO:0000256" key="15">
    <source>
        <dbReference type="SAM" id="MobiDB-lite"/>
    </source>
</evidence>
<keyword evidence="17" id="KW-1185">Reference proteome</keyword>
<evidence type="ECO:0000256" key="11">
    <source>
        <dbReference type="ARBA" id="ARBA00023054"/>
    </source>
</evidence>
<keyword evidence="8" id="KW-0698">rRNA processing</keyword>
<evidence type="ECO:0000256" key="9">
    <source>
        <dbReference type="ARBA" id="ARBA00022553"/>
    </source>
</evidence>
<reference evidence="16" key="1">
    <citation type="submission" date="2021-05" db="EMBL/GenBank/DDBJ databases">
        <title>A free-living protist that lacks canonical eukaryotic 1 DNA replication and segregation systems.</title>
        <authorList>
            <person name="Salas-Leiva D.E."/>
            <person name="Tromer E.C."/>
            <person name="Curtis B.A."/>
            <person name="Jerlstrom-Hultqvist J."/>
            <person name="Kolisko M."/>
            <person name="Yi Z."/>
            <person name="Salas-Leiva J.S."/>
            <person name="Gallot-Lavallee L."/>
            <person name="Kops G.J.P.L."/>
            <person name="Archibald J.M."/>
            <person name="Simpson A.G.B."/>
            <person name="Roger A.J."/>
        </authorList>
    </citation>
    <scope>NUCLEOTIDE SEQUENCE</scope>
    <source>
        <strain evidence="16">BICM</strain>
    </source>
</reference>
<dbReference type="PANTHER" id="PTHR13557">
    <property type="entry name" value="COILED-COIL DOMAIN-CONTAINING PROTEIN 86"/>
    <property type="match status" value="1"/>
</dbReference>
<dbReference type="InterPro" id="IPR026570">
    <property type="entry name" value="CCDC86"/>
</dbReference>
<feature type="region of interest" description="Disordered" evidence="15">
    <location>
        <begin position="1"/>
        <end position="33"/>
    </location>
</feature>
<dbReference type="AlphaFoldDB" id="A0A8J6AZ22"/>
<evidence type="ECO:0000256" key="8">
    <source>
        <dbReference type="ARBA" id="ARBA00022552"/>
    </source>
</evidence>
<comment type="similarity">
    <text evidence="4">Belongs to the CGR1 family.</text>
</comment>
<dbReference type="InterPro" id="IPR005579">
    <property type="entry name" value="Cgr1-like"/>
</dbReference>
<organism evidence="16 17">
    <name type="scientific">Carpediemonas membranifera</name>
    <dbReference type="NCBI Taxonomy" id="201153"/>
    <lineage>
        <taxon>Eukaryota</taxon>
        <taxon>Metamonada</taxon>
        <taxon>Carpediemonas-like organisms</taxon>
        <taxon>Carpediemonas</taxon>
    </lineage>
</organism>
<dbReference type="Pfam" id="PF03879">
    <property type="entry name" value="Cgr1"/>
    <property type="match status" value="1"/>
</dbReference>
<feature type="coiled-coil region" evidence="14">
    <location>
        <begin position="41"/>
        <end position="72"/>
    </location>
</feature>
<evidence type="ECO:0000313" key="16">
    <source>
        <dbReference type="EMBL" id="KAG9389462.1"/>
    </source>
</evidence>